<accession>A0A9W9NUA2</accession>
<dbReference type="EMBL" id="JAPQKS010000005">
    <property type="protein sequence ID" value="KAJ5226180.1"/>
    <property type="molecule type" value="Genomic_DNA"/>
</dbReference>
<dbReference type="AlphaFoldDB" id="A0A9W9NUA2"/>
<feature type="compositionally biased region" description="Basic residues" evidence="1">
    <location>
        <begin position="142"/>
        <end position="151"/>
    </location>
</feature>
<keyword evidence="3" id="KW-1185">Reference proteome</keyword>
<name>A0A9W9NUA2_9EURO</name>
<dbReference type="OrthoDB" id="5226996at2759"/>
<dbReference type="RefSeq" id="XP_058329591.1">
    <property type="nucleotide sequence ID" value="XM_058476701.1"/>
</dbReference>
<feature type="compositionally biased region" description="Polar residues" evidence="1">
    <location>
        <begin position="511"/>
        <end position="520"/>
    </location>
</feature>
<feature type="region of interest" description="Disordered" evidence="1">
    <location>
        <begin position="363"/>
        <end position="385"/>
    </location>
</feature>
<feature type="region of interest" description="Disordered" evidence="1">
    <location>
        <begin position="403"/>
        <end position="581"/>
    </location>
</feature>
<reference evidence="2" key="1">
    <citation type="submission" date="2022-11" db="EMBL/GenBank/DDBJ databases">
        <authorList>
            <person name="Petersen C."/>
        </authorList>
    </citation>
    <scope>NUCLEOTIDE SEQUENCE</scope>
    <source>
        <strain evidence="2">IBT 19713</strain>
    </source>
</reference>
<feature type="region of interest" description="Disordered" evidence="1">
    <location>
        <begin position="613"/>
        <end position="645"/>
    </location>
</feature>
<feature type="compositionally biased region" description="Polar residues" evidence="1">
    <location>
        <begin position="410"/>
        <end position="432"/>
    </location>
</feature>
<dbReference type="GeneID" id="83204004"/>
<feature type="region of interest" description="Disordered" evidence="1">
    <location>
        <begin position="204"/>
        <end position="224"/>
    </location>
</feature>
<dbReference type="Proteomes" id="UP001150941">
    <property type="component" value="Unassembled WGS sequence"/>
</dbReference>
<feature type="region of interest" description="Disordered" evidence="1">
    <location>
        <begin position="17"/>
        <end position="183"/>
    </location>
</feature>
<sequence length="681" mass="75477">MAACIKDRDLSNSILRETFQGPDHADMDIDPSPAQEPRSSRKHLRTSDEYDDAEWSSDVSGRFDDADEPEPEESKTPSAKSVKRRRSNDWPLPEEAADYGNADCRNGRNGHVNFGASQKSSPRTSATSLRSRNKVVALTNSPRHHRLGRRSRFVEASMSDSVSEKPPSILFQEGKPPGPQHRQSGIFRFGKAIASAFNPFGGWGRISPDSEQANKAESQKTALSQAEEAYAELKRAGYKGTNKGAYLQGQSVNPSNADQTWHAIQEKMGCGAAPHSPSKSNKRSSFQDLRRTASIGLPFMKHHEQQPAHNSSLCQDHPSEDSENAAPGLKKQKSRREISREAKLVRKVNTLEEKLDRARRELRELSGNEGKLLAPVPEPTCMSIEMDPGNYPRKFVPGALPTLPSERLLDQQTILPASPTADANQATVPSTVEDQRVPKDEYRQVTIDSAKSPKRRSKDPRPSSMGKESSSLKRKSPVPEHIASGIPVQPNQTDRLDKLTSESDHIVDTDLLTTPRQSKWQKFEAGDSPGAALPTTSLKPPSAGIDDSLDVKTIQSSSALRTQRRRSNLRPDSLAHVDSGPDLASELSIDFELSPPPQPSNAHQSFYLQSHRDLDPDRAPRSSPSKSRPGLNRRRSRDTNIPLSRLYPKNCSRVLPKLPGRPRREPILGKALHRVYYLRSL</sequence>
<evidence type="ECO:0000256" key="1">
    <source>
        <dbReference type="SAM" id="MobiDB-lite"/>
    </source>
</evidence>
<feature type="compositionally biased region" description="Basic and acidic residues" evidence="1">
    <location>
        <begin position="433"/>
        <end position="443"/>
    </location>
</feature>
<feature type="compositionally biased region" description="Polar residues" evidence="1">
    <location>
        <begin position="277"/>
        <end position="287"/>
    </location>
</feature>
<evidence type="ECO:0008006" key="4">
    <source>
        <dbReference type="Google" id="ProtNLM"/>
    </source>
</evidence>
<comment type="caution">
    <text evidence="2">The sequence shown here is derived from an EMBL/GenBank/DDBJ whole genome shotgun (WGS) entry which is preliminary data.</text>
</comment>
<feature type="region of interest" description="Disordered" evidence="1">
    <location>
        <begin position="243"/>
        <end position="342"/>
    </location>
</feature>
<evidence type="ECO:0000313" key="3">
    <source>
        <dbReference type="Proteomes" id="UP001150941"/>
    </source>
</evidence>
<proteinExistence type="predicted"/>
<organism evidence="2 3">
    <name type="scientific">Penicillium chermesinum</name>
    <dbReference type="NCBI Taxonomy" id="63820"/>
    <lineage>
        <taxon>Eukaryota</taxon>
        <taxon>Fungi</taxon>
        <taxon>Dikarya</taxon>
        <taxon>Ascomycota</taxon>
        <taxon>Pezizomycotina</taxon>
        <taxon>Eurotiomycetes</taxon>
        <taxon>Eurotiomycetidae</taxon>
        <taxon>Eurotiales</taxon>
        <taxon>Aspergillaceae</taxon>
        <taxon>Penicillium</taxon>
    </lineage>
</organism>
<feature type="compositionally biased region" description="Polar residues" evidence="1">
    <location>
        <begin position="115"/>
        <end position="130"/>
    </location>
</feature>
<reference evidence="2" key="2">
    <citation type="journal article" date="2023" name="IMA Fungus">
        <title>Comparative genomic study of the Penicillium genus elucidates a diverse pangenome and 15 lateral gene transfer events.</title>
        <authorList>
            <person name="Petersen C."/>
            <person name="Sorensen T."/>
            <person name="Nielsen M.R."/>
            <person name="Sondergaard T.E."/>
            <person name="Sorensen J.L."/>
            <person name="Fitzpatrick D.A."/>
            <person name="Frisvad J.C."/>
            <person name="Nielsen K.L."/>
        </authorList>
    </citation>
    <scope>NUCLEOTIDE SEQUENCE</scope>
    <source>
        <strain evidence="2">IBT 19713</strain>
    </source>
</reference>
<protein>
    <recommendedName>
        <fullName evidence="4">Nuclear RNA binding protein</fullName>
    </recommendedName>
</protein>
<feature type="compositionally biased region" description="Polar residues" evidence="1">
    <location>
        <begin position="248"/>
        <end position="259"/>
    </location>
</feature>
<feature type="compositionally biased region" description="Basic and acidic residues" evidence="1">
    <location>
        <begin position="494"/>
        <end position="508"/>
    </location>
</feature>
<gene>
    <name evidence="2" type="ORF">N7468_007405</name>
</gene>
<evidence type="ECO:0000313" key="2">
    <source>
        <dbReference type="EMBL" id="KAJ5226180.1"/>
    </source>
</evidence>